<evidence type="ECO:0000313" key="2">
    <source>
        <dbReference type="EMBL" id="RHN43000.1"/>
    </source>
</evidence>
<accession>A0A396GPM8</accession>
<dbReference type="GO" id="GO:0003677">
    <property type="term" value="F:DNA binding"/>
    <property type="evidence" value="ECO:0007669"/>
    <property type="project" value="InterPro"/>
</dbReference>
<sequence>MAERMMSKFDKFWNEYSVVLALGAVLDPRIKFSTLAYCYSKLDASTCERKLQQVRTKLYMLFGKYSSQRTSSGMQRTVQGQSSTMSLQKNSKSLSHGIFGELKMHHQQLVTGKSQLDVYLDESSLDFRCYEDMDVLEWWKSNYN</sequence>
<dbReference type="PANTHER" id="PTHR23272">
    <property type="entry name" value="BED FINGER-RELATED"/>
    <property type="match status" value="1"/>
</dbReference>
<protein>
    <submittedName>
        <fullName evidence="2">Putative ribonuclease H-like domain, hAT-like transposase, RNase-H</fullName>
    </submittedName>
</protein>
<reference evidence="2" key="1">
    <citation type="journal article" date="2018" name="Nat. Plants">
        <title>Whole-genome landscape of Medicago truncatula symbiotic genes.</title>
        <authorList>
            <person name="Pecrix Y."/>
            <person name="Gamas P."/>
            <person name="Carrere S."/>
        </authorList>
    </citation>
    <scope>NUCLEOTIDE SEQUENCE</scope>
    <source>
        <tissue evidence="2">Leaves</tissue>
    </source>
</reference>
<dbReference type="InterPro" id="IPR025525">
    <property type="entry name" value="hAT-like_transposase_RNase-H"/>
</dbReference>
<dbReference type="InterPro" id="IPR012337">
    <property type="entry name" value="RNaseH-like_sf"/>
</dbReference>
<proteinExistence type="predicted"/>
<comment type="caution">
    <text evidence="2">The sequence shown here is derived from an EMBL/GenBank/DDBJ whole genome shotgun (WGS) entry which is preliminary data.</text>
</comment>
<dbReference type="EMBL" id="PSQE01000008">
    <property type="protein sequence ID" value="RHN43000.1"/>
    <property type="molecule type" value="Genomic_DNA"/>
</dbReference>
<dbReference type="SUPFAM" id="SSF53098">
    <property type="entry name" value="Ribonuclease H-like"/>
    <property type="match status" value="1"/>
</dbReference>
<name>A0A396GPM8_MEDTR</name>
<feature type="domain" description="hAT-like transposase RNase-H fold" evidence="1">
    <location>
        <begin position="1"/>
        <end position="65"/>
    </location>
</feature>
<dbReference type="Pfam" id="PF14372">
    <property type="entry name" value="hAT-like_RNase-H"/>
    <property type="match status" value="1"/>
</dbReference>
<dbReference type="Gramene" id="rna49518">
    <property type="protein sequence ID" value="RHN43000.1"/>
    <property type="gene ID" value="gene49518"/>
</dbReference>
<gene>
    <name evidence="2" type="ORF">MtrunA17_Chr8g0383091</name>
</gene>
<dbReference type="AlphaFoldDB" id="A0A396GPM8"/>
<evidence type="ECO:0000259" key="1">
    <source>
        <dbReference type="Pfam" id="PF14372"/>
    </source>
</evidence>
<dbReference type="PANTHER" id="PTHR23272:SF166">
    <property type="entry name" value="ZINC FINGER BED DOMAIN-CONTAINING PROTEIN RICESLEEPER 2-LIKE ISOFORM X1"/>
    <property type="match status" value="1"/>
</dbReference>
<dbReference type="Proteomes" id="UP000265566">
    <property type="component" value="Chromosome 8"/>
</dbReference>
<organism evidence="2">
    <name type="scientific">Medicago truncatula</name>
    <name type="common">Barrel medic</name>
    <name type="synonym">Medicago tribuloides</name>
    <dbReference type="NCBI Taxonomy" id="3880"/>
    <lineage>
        <taxon>Eukaryota</taxon>
        <taxon>Viridiplantae</taxon>
        <taxon>Streptophyta</taxon>
        <taxon>Embryophyta</taxon>
        <taxon>Tracheophyta</taxon>
        <taxon>Spermatophyta</taxon>
        <taxon>Magnoliopsida</taxon>
        <taxon>eudicotyledons</taxon>
        <taxon>Gunneridae</taxon>
        <taxon>Pentapetalae</taxon>
        <taxon>rosids</taxon>
        <taxon>fabids</taxon>
        <taxon>Fabales</taxon>
        <taxon>Fabaceae</taxon>
        <taxon>Papilionoideae</taxon>
        <taxon>50 kb inversion clade</taxon>
        <taxon>NPAAA clade</taxon>
        <taxon>Hologalegina</taxon>
        <taxon>IRL clade</taxon>
        <taxon>Trifolieae</taxon>
        <taxon>Medicago</taxon>
    </lineage>
</organism>